<evidence type="ECO:0000313" key="1">
    <source>
        <dbReference type="EMBL" id="KAK9814587.1"/>
    </source>
</evidence>
<accession>A0AAW1Q2L8</accession>
<dbReference type="EMBL" id="JALJOR010000007">
    <property type="protein sequence ID" value="KAK9814587.1"/>
    <property type="molecule type" value="Genomic_DNA"/>
</dbReference>
<reference evidence="1 2" key="1">
    <citation type="journal article" date="2024" name="Nat. Commun.">
        <title>Phylogenomics reveals the evolutionary origins of lichenization in chlorophyte algae.</title>
        <authorList>
            <person name="Puginier C."/>
            <person name="Libourel C."/>
            <person name="Otte J."/>
            <person name="Skaloud P."/>
            <person name="Haon M."/>
            <person name="Grisel S."/>
            <person name="Petersen M."/>
            <person name="Berrin J.G."/>
            <person name="Delaux P.M."/>
            <person name="Dal Grande F."/>
            <person name="Keller J."/>
        </authorList>
    </citation>
    <scope>NUCLEOTIDE SEQUENCE [LARGE SCALE GENOMIC DNA]</scope>
    <source>
        <strain evidence="1 2">SAG 2043</strain>
    </source>
</reference>
<sequence>MATGQNEWRNIQDIVRYTFQAFHEVLRTHGEAINSLESTLEDKASRKELADGLHARVSAKDLTARLKKVEAQVATKVGPDALEAHRIDIGAALQLHTAAVQSQLDQKANDAELQDLRAQQAKTSERLQHLETQLRGHATFDDAIADIRTHAAATSASTTDRLAWVEAELTREADRHHKALLAHKADLAALHADLAMKADGERVSQLSASQQETLATLRRQLEAKAEVADMCALLDAKANVEDVNKALLEVSDELSRKIASDELQRALQDKLASPSSVCSDCCLGRWLWKTSKTKSGGAVPWNVQSVNSDPVNLVWEQDKVSIMVVVPGLGQDRGQGFLSLRKL</sequence>
<protein>
    <submittedName>
        <fullName evidence="1">Uncharacterized protein</fullName>
    </submittedName>
</protein>
<organism evidence="1 2">
    <name type="scientific">[Myrmecia] bisecta</name>
    <dbReference type="NCBI Taxonomy" id="41462"/>
    <lineage>
        <taxon>Eukaryota</taxon>
        <taxon>Viridiplantae</taxon>
        <taxon>Chlorophyta</taxon>
        <taxon>core chlorophytes</taxon>
        <taxon>Trebouxiophyceae</taxon>
        <taxon>Trebouxiales</taxon>
        <taxon>Trebouxiaceae</taxon>
        <taxon>Myrmecia</taxon>
    </lineage>
</organism>
<dbReference type="AlphaFoldDB" id="A0AAW1Q2L8"/>
<evidence type="ECO:0000313" key="2">
    <source>
        <dbReference type="Proteomes" id="UP001489004"/>
    </source>
</evidence>
<gene>
    <name evidence="1" type="ORF">WJX72_008261</name>
</gene>
<proteinExistence type="predicted"/>
<name>A0AAW1Q2L8_9CHLO</name>
<keyword evidence="2" id="KW-1185">Reference proteome</keyword>
<dbReference type="Proteomes" id="UP001489004">
    <property type="component" value="Unassembled WGS sequence"/>
</dbReference>
<dbReference type="PANTHER" id="PTHR40131">
    <property type="entry name" value="C1Q DOMAIN-CONTAINING PROTEIN"/>
    <property type="match status" value="1"/>
</dbReference>
<comment type="caution">
    <text evidence="1">The sequence shown here is derived from an EMBL/GenBank/DDBJ whole genome shotgun (WGS) entry which is preliminary data.</text>
</comment>
<dbReference type="PANTHER" id="PTHR40131:SF1">
    <property type="entry name" value="C1Q DOMAIN-CONTAINING PROTEIN"/>
    <property type="match status" value="1"/>
</dbReference>